<dbReference type="AlphaFoldDB" id="A0A0D0D2L3"/>
<feature type="non-terminal residue" evidence="1">
    <location>
        <position position="1"/>
    </location>
</feature>
<gene>
    <name evidence="1" type="ORF">PAXRUDRAFT_154070</name>
</gene>
<dbReference type="EMBL" id="KN825647">
    <property type="protein sequence ID" value="KIK82283.1"/>
    <property type="molecule type" value="Genomic_DNA"/>
</dbReference>
<evidence type="ECO:0000313" key="2">
    <source>
        <dbReference type="Proteomes" id="UP000054538"/>
    </source>
</evidence>
<dbReference type="Proteomes" id="UP000054538">
    <property type="component" value="Unassembled WGS sequence"/>
</dbReference>
<protein>
    <submittedName>
        <fullName evidence="1">Uncharacterized protein</fullName>
    </submittedName>
</protein>
<proteinExistence type="predicted"/>
<accession>A0A0D0D2L3</accession>
<reference evidence="2" key="2">
    <citation type="submission" date="2015-01" db="EMBL/GenBank/DDBJ databases">
        <title>Evolutionary Origins and Diversification of the Mycorrhizal Mutualists.</title>
        <authorList>
            <consortium name="DOE Joint Genome Institute"/>
            <consortium name="Mycorrhizal Genomics Consortium"/>
            <person name="Kohler A."/>
            <person name="Kuo A."/>
            <person name="Nagy L.G."/>
            <person name="Floudas D."/>
            <person name="Copeland A."/>
            <person name="Barry K.W."/>
            <person name="Cichocki N."/>
            <person name="Veneault-Fourrey C."/>
            <person name="LaButti K."/>
            <person name="Lindquist E.A."/>
            <person name="Lipzen A."/>
            <person name="Lundell T."/>
            <person name="Morin E."/>
            <person name="Murat C."/>
            <person name="Riley R."/>
            <person name="Ohm R."/>
            <person name="Sun H."/>
            <person name="Tunlid A."/>
            <person name="Henrissat B."/>
            <person name="Grigoriev I.V."/>
            <person name="Hibbett D.S."/>
            <person name="Martin F."/>
        </authorList>
    </citation>
    <scope>NUCLEOTIDE SEQUENCE [LARGE SCALE GENOMIC DNA]</scope>
    <source>
        <strain evidence="2">Ve08.2h10</strain>
    </source>
</reference>
<sequence length="239" mass="27127">VFIELGVRAHFNIPKIHQLSHYVQSIRLYGSPDGFNTELPERLHIDFAKDAYHSNNKRDYEIWLQHQEAIFLRIAYLEWLRNRGVSLTHGADCTDSLLVHDSKSSASESIDDKPMPVRRSLLSLQTHALAKSPAYPQQTVERLERVHGAVDFLPALSAFLKKYLPRNEVIPGHQDRFDIFKEVVVNAPIVSQIGETLRRRRIRATPAVAAPASGRKPGRAAHFDMVLVLERPDERKGGS</sequence>
<organism evidence="1 2">
    <name type="scientific">Paxillus rubicundulus Ve08.2h10</name>
    <dbReference type="NCBI Taxonomy" id="930991"/>
    <lineage>
        <taxon>Eukaryota</taxon>
        <taxon>Fungi</taxon>
        <taxon>Dikarya</taxon>
        <taxon>Basidiomycota</taxon>
        <taxon>Agaricomycotina</taxon>
        <taxon>Agaricomycetes</taxon>
        <taxon>Agaricomycetidae</taxon>
        <taxon>Boletales</taxon>
        <taxon>Paxilineae</taxon>
        <taxon>Paxillaceae</taxon>
        <taxon>Paxillus</taxon>
    </lineage>
</organism>
<dbReference type="STRING" id="930991.A0A0D0D2L3"/>
<dbReference type="OrthoDB" id="3244185at2759"/>
<evidence type="ECO:0000313" key="1">
    <source>
        <dbReference type="EMBL" id="KIK82283.1"/>
    </source>
</evidence>
<reference evidence="1 2" key="1">
    <citation type="submission" date="2014-04" db="EMBL/GenBank/DDBJ databases">
        <authorList>
            <consortium name="DOE Joint Genome Institute"/>
            <person name="Kuo A."/>
            <person name="Kohler A."/>
            <person name="Jargeat P."/>
            <person name="Nagy L.G."/>
            <person name="Floudas D."/>
            <person name="Copeland A."/>
            <person name="Barry K.W."/>
            <person name="Cichocki N."/>
            <person name="Veneault-Fourrey C."/>
            <person name="LaButti K."/>
            <person name="Lindquist E.A."/>
            <person name="Lipzen A."/>
            <person name="Lundell T."/>
            <person name="Morin E."/>
            <person name="Murat C."/>
            <person name="Sun H."/>
            <person name="Tunlid A."/>
            <person name="Henrissat B."/>
            <person name="Grigoriev I.V."/>
            <person name="Hibbett D.S."/>
            <person name="Martin F."/>
            <person name="Nordberg H.P."/>
            <person name="Cantor M.N."/>
            <person name="Hua S.X."/>
        </authorList>
    </citation>
    <scope>NUCLEOTIDE SEQUENCE [LARGE SCALE GENOMIC DNA]</scope>
    <source>
        <strain evidence="1 2">Ve08.2h10</strain>
    </source>
</reference>
<dbReference type="HOGENOM" id="CLU_006344_0_2_1"/>
<name>A0A0D0D2L3_9AGAM</name>
<dbReference type="InParanoid" id="A0A0D0D2L3"/>
<keyword evidence="2" id="KW-1185">Reference proteome</keyword>